<dbReference type="SUPFAM" id="SSF51735">
    <property type="entry name" value="NAD(P)-binding Rossmann-fold domains"/>
    <property type="match status" value="1"/>
</dbReference>
<dbReference type="Pfam" id="PF22725">
    <property type="entry name" value="GFO_IDH_MocA_C3"/>
    <property type="match status" value="1"/>
</dbReference>
<evidence type="ECO:0000259" key="2">
    <source>
        <dbReference type="Pfam" id="PF22725"/>
    </source>
</evidence>
<dbReference type="EMBL" id="BMKB01000003">
    <property type="protein sequence ID" value="GGA52654.1"/>
    <property type="molecule type" value="Genomic_DNA"/>
</dbReference>
<dbReference type="Pfam" id="PF01408">
    <property type="entry name" value="GFO_IDH_MocA"/>
    <property type="match status" value="1"/>
</dbReference>
<feature type="domain" description="Gfo/Idh/MocA-like oxidoreductase N-terminal" evidence="1">
    <location>
        <begin position="7"/>
        <end position="123"/>
    </location>
</feature>
<protein>
    <submittedName>
        <fullName evidence="3">Oxidoreductase</fullName>
    </submittedName>
</protein>
<keyword evidence="4" id="KW-1185">Reference proteome</keyword>
<dbReference type="Gene3D" id="3.30.360.10">
    <property type="entry name" value="Dihydrodipicolinate Reductase, domain 2"/>
    <property type="match status" value="1"/>
</dbReference>
<gene>
    <name evidence="3" type="ORF">GCM10011499_23420</name>
</gene>
<dbReference type="Proteomes" id="UP000596977">
    <property type="component" value="Unassembled WGS sequence"/>
</dbReference>
<dbReference type="SUPFAM" id="SSF55347">
    <property type="entry name" value="Glyceraldehyde-3-phosphate dehydrogenase-like, C-terminal domain"/>
    <property type="match status" value="1"/>
</dbReference>
<organism evidence="3 4">
    <name type="scientific">Pelagibacterium lentulum</name>
    <dbReference type="NCBI Taxonomy" id="2029865"/>
    <lineage>
        <taxon>Bacteria</taxon>
        <taxon>Pseudomonadati</taxon>
        <taxon>Pseudomonadota</taxon>
        <taxon>Alphaproteobacteria</taxon>
        <taxon>Hyphomicrobiales</taxon>
        <taxon>Devosiaceae</taxon>
        <taxon>Pelagibacterium</taxon>
    </lineage>
</organism>
<proteinExistence type="predicted"/>
<evidence type="ECO:0000259" key="1">
    <source>
        <dbReference type="Pfam" id="PF01408"/>
    </source>
</evidence>
<dbReference type="InterPro" id="IPR055170">
    <property type="entry name" value="GFO_IDH_MocA-like_dom"/>
</dbReference>
<accession>A0A916RE47</accession>
<name>A0A916RE47_9HYPH</name>
<dbReference type="OrthoDB" id="9800252at2"/>
<dbReference type="GO" id="GO:0000166">
    <property type="term" value="F:nucleotide binding"/>
    <property type="evidence" value="ECO:0007669"/>
    <property type="project" value="InterPro"/>
</dbReference>
<dbReference type="InterPro" id="IPR000683">
    <property type="entry name" value="Gfo/Idh/MocA-like_OxRdtase_N"/>
</dbReference>
<feature type="domain" description="GFO/IDH/MocA-like oxidoreductase" evidence="2">
    <location>
        <begin position="134"/>
        <end position="253"/>
    </location>
</feature>
<dbReference type="PANTHER" id="PTHR43708">
    <property type="entry name" value="CONSERVED EXPRESSED OXIDOREDUCTASE (EUROFUNG)"/>
    <property type="match status" value="1"/>
</dbReference>
<evidence type="ECO:0000313" key="4">
    <source>
        <dbReference type="Proteomes" id="UP000596977"/>
    </source>
</evidence>
<sequence length="350" mass="37982">MVRAIQVGLGNWGFSWAKDVIPTVSAIEPVAYVDASPDTLKRAQDELGIAPAMCFANLAEAAASTKADLVIATLRTEAHFPVVGQALDLGLHVLVEKPFTSTMREAHALVAKAKAKDRILMVSQNYRHHPAPIEVARMVASKTLGDVNLVSIDFRKHAPSVGYRFWDIPDPLLADMSIHHFDLMRMVLGDNPKRVSCRTWNVKDSQFVHHPIGVATIEFEKGTIVSYRGSWMSGANDTSWSGEWSMDCSKGEISWSSRDHKPNGSYPDIVRVSPLGKKPANPKLGKLEHLDRAGALNAIASAIVSGGEPKFFSSGADNIMSMALVRATVTSAASGGDWIEIEDILDTPST</sequence>
<dbReference type="Gene3D" id="3.40.50.720">
    <property type="entry name" value="NAD(P)-binding Rossmann-like Domain"/>
    <property type="match status" value="1"/>
</dbReference>
<comment type="caution">
    <text evidence="3">The sequence shown here is derived from an EMBL/GenBank/DDBJ whole genome shotgun (WGS) entry which is preliminary data.</text>
</comment>
<reference evidence="3 4" key="1">
    <citation type="journal article" date="2014" name="Int. J. Syst. Evol. Microbiol.">
        <title>Complete genome sequence of Corynebacterium casei LMG S-19264T (=DSM 44701T), isolated from a smear-ripened cheese.</title>
        <authorList>
            <consortium name="US DOE Joint Genome Institute (JGI-PGF)"/>
            <person name="Walter F."/>
            <person name="Albersmeier A."/>
            <person name="Kalinowski J."/>
            <person name="Ruckert C."/>
        </authorList>
    </citation>
    <scope>NUCLEOTIDE SEQUENCE [LARGE SCALE GENOMIC DNA]</scope>
    <source>
        <strain evidence="3 4">CGMCC 1.15896</strain>
    </source>
</reference>
<dbReference type="RefSeq" id="WP_127071053.1">
    <property type="nucleotide sequence ID" value="NZ_BMKB01000003.1"/>
</dbReference>
<evidence type="ECO:0000313" key="3">
    <source>
        <dbReference type="EMBL" id="GGA52654.1"/>
    </source>
</evidence>
<dbReference type="PANTHER" id="PTHR43708:SF3">
    <property type="entry name" value="OXIDOREDUCTASE"/>
    <property type="match status" value="1"/>
</dbReference>
<dbReference type="InterPro" id="IPR051317">
    <property type="entry name" value="Gfo/Idh/MocA_oxidoreduct"/>
</dbReference>
<dbReference type="AlphaFoldDB" id="A0A916RE47"/>
<dbReference type="InterPro" id="IPR036291">
    <property type="entry name" value="NAD(P)-bd_dom_sf"/>
</dbReference>